<gene>
    <name evidence="3" type="ORF">YEW_IK36740</name>
</gene>
<dbReference type="InterPro" id="IPR020615">
    <property type="entry name" value="Thiolase_acyl_enz_int_AS"/>
</dbReference>
<dbReference type="EMBL" id="FR718770">
    <property type="protein sequence ID" value="CBX74081.1"/>
    <property type="molecule type" value="Genomic_DNA"/>
</dbReference>
<dbReference type="SUPFAM" id="SSF53901">
    <property type="entry name" value="Thiolase-like"/>
    <property type="match status" value="1"/>
</dbReference>
<name>F4N7M3_YEREN</name>
<dbReference type="InterPro" id="IPR050521">
    <property type="entry name" value="3-ketoacyl-CoA_Thiolase"/>
</dbReference>
<dbReference type="GO" id="GO:0016747">
    <property type="term" value="F:acyltransferase activity, transferring groups other than amino-acyl groups"/>
    <property type="evidence" value="ECO:0007669"/>
    <property type="project" value="InterPro"/>
</dbReference>
<dbReference type="GO" id="GO:0005829">
    <property type="term" value="C:cytosol"/>
    <property type="evidence" value="ECO:0007669"/>
    <property type="project" value="TreeGrafter"/>
</dbReference>
<dbReference type="PANTHER" id="PTHR42689:SF1">
    <property type="entry name" value="ACETYL-COA ACYLTRANSFERASE FADA2 (3-KETOACYL-COA THIOLASE) (BETA-KETOTHIOLASE)-RELATED"/>
    <property type="match status" value="1"/>
</dbReference>
<dbReference type="PANTHER" id="PTHR42689">
    <property type="entry name" value="ACETYL-COA ACYLTRANSFERASE FADA2 (3-KETOACYL-COA THIOLASE) (BETA-KETOTHIOLASE)-RELATED"/>
    <property type="match status" value="1"/>
</dbReference>
<dbReference type="Gene3D" id="3.40.47.10">
    <property type="match status" value="1"/>
</dbReference>
<evidence type="ECO:0000313" key="3">
    <source>
        <dbReference type="EMBL" id="CBX74081.1"/>
    </source>
</evidence>
<proteinExistence type="predicted"/>
<protein>
    <recommendedName>
        <fullName evidence="2">Thiolase N-terminal domain-containing protein</fullName>
    </recommendedName>
</protein>
<keyword evidence="3" id="KW-0012">Acyltransferase</keyword>
<organism evidence="3">
    <name type="scientific">Yersinia enterocolitica W22703</name>
    <dbReference type="NCBI Taxonomy" id="913028"/>
    <lineage>
        <taxon>Bacteria</taxon>
        <taxon>Pseudomonadati</taxon>
        <taxon>Pseudomonadota</taxon>
        <taxon>Gammaproteobacteria</taxon>
        <taxon>Enterobacterales</taxon>
        <taxon>Yersiniaceae</taxon>
        <taxon>Yersinia</taxon>
    </lineage>
</organism>
<feature type="domain" description="Thiolase N-terminal" evidence="2">
    <location>
        <begin position="15"/>
        <end position="194"/>
    </location>
</feature>
<dbReference type="InterPro" id="IPR016039">
    <property type="entry name" value="Thiolase-like"/>
</dbReference>
<dbReference type="PROSITE" id="PS00098">
    <property type="entry name" value="THIOLASE_1"/>
    <property type="match status" value="1"/>
</dbReference>
<dbReference type="InterPro" id="IPR020616">
    <property type="entry name" value="Thiolase_N"/>
</dbReference>
<dbReference type="AlphaFoldDB" id="F4N7M3"/>
<sequence>MSKPLPLVTRQGDRIAIVSGLRTPFAKQATAYHGVPAVDLGKIVVSELLARSGVAPELIDQLVFGQVVQMPEAPNIAREIVLGTCMSVHTDAYSVSRACATSFQAVANVAESIIAGSVTVAIAGGADSSSVLPIGVSKALARTLVDVNKARTLSQRLKLFSRLKLRDLLPVAPAVAEYSTGLRMGDTAEQMAKNLWN</sequence>
<evidence type="ECO:0000259" key="2">
    <source>
        <dbReference type="Pfam" id="PF00108"/>
    </source>
</evidence>
<evidence type="ECO:0000256" key="1">
    <source>
        <dbReference type="ARBA" id="ARBA00022679"/>
    </source>
</evidence>
<accession>F4N7M3</accession>
<keyword evidence="1 3" id="KW-0808">Transferase</keyword>
<dbReference type="Pfam" id="PF00108">
    <property type="entry name" value="Thiolase_N"/>
    <property type="match status" value="1"/>
</dbReference>
<reference evidence="3" key="1">
    <citation type="journal article" date="2011" name="BMC Genomics">
        <title>Shotgun sequencing of Yersinia enterocolitica strain W22703 (biotype 2, serotype O:9): genomic evidence for oscillation between invertebrates and mammals.</title>
        <authorList>
            <person name="Fuchs T.M."/>
            <person name="Brandt K."/>
            <person name="Starke M."/>
            <person name="Rattei T."/>
        </authorList>
    </citation>
    <scope>NUCLEOTIDE SEQUENCE</scope>
</reference>